<dbReference type="OrthoDB" id="8452166at2"/>
<dbReference type="Gene3D" id="1.10.238.160">
    <property type="match status" value="1"/>
</dbReference>
<evidence type="ECO:0000313" key="3">
    <source>
        <dbReference type="Proteomes" id="UP000298631"/>
    </source>
</evidence>
<evidence type="ECO:0000259" key="1">
    <source>
        <dbReference type="Pfam" id="PF12728"/>
    </source>
</evidence>
<evidence type="ECO:0000313" key="2">
    <source>
        <dbReference type="EMBL" id="QCO57389.1"/>
    </source>
</evidence>
<proteinExistence type="predicted"/>
<keyword evidence="2" id="KW-0614">Plasmid</keyword>
<dbReference type="KEGG" id="pseb:EOK75_16865"/>
<dbReference type="EMBL" id="CP039965">
    <property type="protein sequence ID" value="QCO57389.1"/>
    <property type="molecule type" value="Genomic_DNA"/>
</dbReference>
<keyword evidence="3" id="KW-1185">Reference proteome</keyword>
<reference evidence="2 3" key="1">
    <citation type="submission" date="2019-05" db="EMBL/GenBank/DDBJ databases">
        <title>Pseudorhodobacter turbinis sp. nov., isolated from the gut of the Korean turban shell.</title>
        <authorList>
            <person name="Jeong Y.-S."/>
            <person name="Kang W.-R."/>
            <person name="Bae J.-W."/>
        </authorList>
    </citation>
    <scope>NUCLEOTIDE SEQUENCE [LARGE SCALE GENOMIC DNA]</scope>
    <source>
        <strain evidence="2 3">S12M18</strain>
        <plasmid evidence="2 3">unnamed1</plasmid>
    </source>
</reference>
<name>A0A4P8EK64_9RHOB</name>
<dbReference type="SUPFAM" id="SSF46955">
    <property type="entry name" value="Putative DNA-binding domain"/>
    <property type="match status" value="1"/>
</dbReference>
<dbReference type="Proteomes" id="UP000298631">
    <property type="component" value="Plasmid unnamed1"/>
</dbReference>
<organism evidence="2 3">
    <name type="scientific">Pseudorhodobacter turbinis</name>
    <dbReference type="NCBI Taxonomy" id="2500533"/>
    <lineage>
        <taxon>Bacteria</taxon>
        <taxon>Pseudomonadati</taxon>
        <taxon>Pseudomonadota</taxon>
        <taxon>Alphaproteobacteria</taxon>
        <taxon>Rhodobacterales</taxon>
        <taxon>Paracoccaceae</taxon>
        <taxon>Pseudorhodobacter</taxon>
    </lineage>
</organism>
<dbReference type="InterPro" id="IPR041657">
    <property type="entry name" value="HTH_17"/>
</dbReference>
<protein>
    <submittedName>
        <fullName evidence="2">Helix-turn-helix domain-containing protein</fullName>
    </submittedName>
</protein>
<dbReference type="RefSeq" id="WP_137195184.1">
    <property type="nucleotide sequence ID" value="NZ_CP039965.1"/>
</dbReference>
<geneLocation type="plasmid" evidence="2 3">
    <name>unnamed1</name>
</geneLocation>
<accession>A0A4P8EK64</accession>
<dbReference type="AlphaFoldDB" id="A0A4P8EK64"/>
<dbReference type="Pfam" id="PF12728">
    <property type="entry name" value="HTH_17"/>
    <property type="match status" value="1"/>
</dbReference>
<dbReference type="InterPro" id="IPR009061">
    <property type="entry name" value="DNA-bd_dom_put_sf"/>
</dbReference>
<gene>
    <name evidence="2" type="ORF">EOK75_16865</name>
</gene>
<sequence>MTKHFATDDIYLTVEEVAERYRVSPATIWRWKRAGDFPRAVKVGPGCTRWRLKDIIEHDSTLRTCFATNANFLFSSEQAH</sequence>
<feature type="domain" description="Helix-turn-helix" evidence="1">
    <location>
        <begin position="11"/>
        <end position="57"/>
    </location>
</feature>